<gene>
    <name evidence="2" type="ordered locus">Rumal_3291</name>
</gene>
<reference evidence="3" key="1">
    <citation type="journal article" date="2011" name="J. Bacteriol.">
        <title>Complete genome of the cellulolytic ruminal bacterium Ruminococcus albus 7.</title>
        <authorList>
            <person name="Suen G."/>
            <person name="Stevenson D.M."/>
            <person name="Bruce D.C."/>
            <person name="Chertkov O."/>
            <person name="Copeland A."/>
            <person name="Cheng J.F."/>
            <person name="Detter C."/>
            <person name="Detter J.C."/>
            <person name="Goodwin L.A."/>
            <person name="Han C.S."/>
            <person name="Hauser L.J."/>
            <person name="Ivanova N.N."/>
            <person name="Kyrpides N.C."/>
            <person name="Land M.L."/>
            <person name="Lapidus A."/>
            <person name="Lucas S."/>
            <person name="Ovchinnikova G."/>
            <person name="Pitluck S."/>
            <person name="Tapia R."/>
            <person name="Woyke T."/>
            <person name="Boyum J."/>
            <person name="Mead D."/>
            <person name="Weimer P.J."/>
        </authorList>
    </citation>
    <scope>NUCLEOTIDE SEQUENCE [LARGE SCALE GENOMIC DNA]</scope>
    <source>
        <strain evidence="3">ATCC 27210 / DSM 20455 / JCM 14654 / NCDO 2250 / 7</strain>
        <plasmid evidence="3">pRUMAL01</plasmid>
    </source>
</reference>
<sequence>MADIIHSFIAFNVNAFNHLVYLLSQNISIIIILIAAVLTAVLSLKDVVVKSTRDQRPMI</sequence>
<keyword evidence="1" id="KW-0472">Membrane</keyword>
<dbReference type="EMBL" id="CP002404">
    <property type="protein sequence ID" value="ADU23754.1"/>
    <property type="molecule type" value="Genomic_DNA"/>
</dbReference>
<keyword evidence="1" id="KW-1133">Transmembrane helix</keyword>
<keyword evidence="1" id="KW-0812">Transmembrane</keyword>
<accession>E6UJA8</accession>
<evidence type="ECO:0000256" key="1">
    <source>
        <dbReference type="SAM" id="Phobius"/>
    </source>
</evidence>
<organism evidence="2 3">
    <name type="scientific">Ruminococcus albus (strain ATCC 27210 / DSM 20455 / JCM 14654 / NCDO 2250 / 7)</name>
    <dbReference type="NCBI Taxonomy" id="697329"/>
    <lineage>
        <taxon>Bacteria</taxon>
        <taxon>Bacillati</taxon>
        <taxon>Bacillota</taxon>
        <taxon>Clostridia</taxon>
        <taxon>Eubacteriales</taxon>
        <taxon>Oscillospiraceae</taxon>
        <taxon>Ruminococcus</taxon>
    </lineage>
</organism>
<dbReference type="KEGG" id="ral:Rumal_3291"/>
<geneLocation type="plasmid" evidence="2 3">
    <name>pRUMAL01</name>
</geneLocation>
<evidence type="ECO:0000313" key="3">
    <source>
        <dbReference type="Proteomes" id="UP000006919"/>
    </source>
</evidence>
<feature type="transmembrane region" description="Helical" evidence="1">
    <location>
        <begin position="27"/>
        <end position="48"/>
    </location>
</feature>
<proteinExistence type="predicted"/>
<dbReference type="AlphaFoldDB" id="E6UJA8"/>
<keyword evidence="2" id="KW-0614">Plasmid</keyword>
<dbReference type="Proteomes" id="UP000006919">
    <property type="component" value="Plasmid pRUMAL01"/>
</dbReference>
<dbReference type="HOGENOM" id="CLU_2957892_0_0_9"/>
<evidence type="ECO:0000313" key="2">
    <source>
        <dbReference type="EMBL" id="ADU23754.1"/>
    </source>
</evidence>
<protein>
    <submittedName>
        <fullName evidence="2">Uncharacterized protein</fullName>
    </submittedName>
</protein>
<name>E6UJA8_RUMA7</name>